<dbReference type="EMBL" id="BJYS01000049">
    <property type="protein sequence ID" value="GEO07054.1"/>
    <property type="molecule type" value="Genomic_DNA"/>
</dbReference>
<dbReference type="InterPro" id="IPR020994">
    <property type="entry name" value="Uncharacterised_Ca-bd_CcbP"/>
</dbReference>
<comment type="caution">
    <text evidence="1">The sequence shown here is derived from an EMBL/GenBank/DDBJ whole genome shotgun (WGS) entry which is preliminary data.</text>
</comment>
<sequence length="116" mass="13490">MLSEEEIEQKIYDEIIVDCYDELEASAGWYNYLEENLLFPFKATAQLKKRAGSTELQEVEILGLASRPEDFTGKDFNLQMQSGDYIFPVAYSQLSNLRASPETLEAFTVWDYWVRK</sequence>
<reference evidence="1 2" key="1">
    <citation type="submission" date="2019-07" db="EMBL/GenBank/DDBJ databases">
        <title>Whole genome shotgun sequence of Adhaeribacter aerolatus NBRC 106133.</title>
        <authorList>
            <person name="Hosoyama A."/>
            <person name="Uohara A."/>
            <person name="Ohji S."/>
            <person name="Ichikawa N."/>
        </authorList>
    </citation>
    <scope>NUCLEOTIDE SEQUENCE [LARGE SCALE GENOMIC DNA]</scope>
    <source>
        <strain evidence="1 2">NBRC 106133</strain>
    </source>
</reference>
<evidence type="ECO:0000313" key="2">
    <source>
        <dbReference type="Proteomes" id="UP000321532"/>
    </source>
</evidence>
<proteinExistence type="predicted"/>
<gene>
    <name evidence="1" type="ORF">AAE02nite_47180</name>
</gene>
<name>A0A512B546_9BACT</name>
<dbReference type="OrthoDB" id="894072at2"/>
<accession>A0A512B546</accession>
<keyword evidence="2" id="KW-1185">Reference proteome</keyword>
<dbReference type="RefSeq" id="WP_146904453.1">
    <property type="nucleotide sequence ID" value="NZ_BJYS01000049.1"/>
</dbReference>
<dbReference type="Gene3D" id="6.10.140.400">
    <property type="match status" value="1"/>
</dbReference>
<evidence type="ECO:0000313" key="1">
    <source>
        <dbReference type="EMBL" id="GEO07054.1"/>
    </source>
</evidence>
<evidence type="ECO:0008006" key="3">
    <source>
        <dbReference type="Google" id="ProtNLM"/>
    </source>
</evidence>
<organism evidence="1 2">
    <name type="scientific">Adhaeribacter aerolatus</name>
    <dbReference type="NCBI Taxonomy" id="670289"/>
    <lineage>
        <taxon>Bacteria</taxon>
        <taxon>Pseudomonadati</taxon>
        <taxon>Bacteroidota</taxon>
        <taxon>Cytophagia</taxon>
        <taxon>Cytophagales</taxon>
        <taxon>Hymenobacteraceae</taxon>
        <taxon>Adhaeribacter</taxon>
    </lineage>
</organism>
<dbReference type="Proteomes" id="UP000321532">
    <property type="component" value="Unassembled WGS sequence"/>
</dbReference>
<dbReference type="AlphaFoldDB" id="A0A512B546"/>
<dbReference type="Pfam" id="PF11535">
    <property type="entry name" value="Calci_bind_CcbP"/>
    <property type="match status" value="1"/>
</dbReference>
<protein>
    <recommendedName>
        <fullName evidence="3">Calcium-binding protein</fullName>
    </recommendedName>
</protein>